<organism evidence="2 3">
    <name type="scientific">Colletotrichum zoysiae</name>
    <dbReference type="NCBI Taxonomy" id="1216348"/>
    <lineage>
        <taxon>Eukaryota</taxon>
        <taxon>Fungi</taxon>
        <taxon>Dikarya</taxon>
        <taxon>Ascomycota</taxon>
        <taxon>Pezizomycotina</taxon>
        <taxon>Sordariomycetes</taxon>
        <taxon>Hypocreomycetidae</taxon>
        <taxon>Glomerellales</taxon>
        <taxon>Glomerellaceae</taxon>
        <taxon>Colletotrichum</taxon>
        <taxon>Colletotrichum graminicola species complex</taxon>
    </lineage>
</organism>
<name>A0AAD9LYR6_9PEZI</name>
<dbReference type="Proteomes" id="UP001232148">
    <property type="component" value="Unassembled WGS sequence"/>
</dbReference>
<protein>
    <recommendedName>
        <fullName evidence="1">PD-(D/E)XK nuclease-like domain-containing protein</fullName>
    </recommendedName>
</protein>
<sequence>MHSGTIKEGPCDTGNKRSREEWDKATLQLGTWLSAQWRNVDDLGWKPTSAIQFLPGIIVQGHRWHFVAALRHRSQVILLSDVYIGSTADHYGVYQVVTSLQVLARWSRDVYWQAFKAELLPL</sequence>
<feature type="domain" description="PD-(D/E)XK nuclease-like" evidence="1">
    <location>
        <begin position="16"/>
        <end position="112"/>
    </location>
</feature>
<accession>A0AAD9LYR6</accession>
<proteinExistence type="predicted"/>
<evidence type="ECO:0000313" key="3">
    <source>
        <dbReference type="Proteomes" id="UP001232148"/>
    </source>
</evidence>
<comment type="caution">
    <text evidence="2">The sequence shown here is derived from an EMBL/GenBank/DDBJ whole genome shotgun (WGS) entry which is preliminary data.</text>
</comment>
<dbReference type="EMBL" id="MU842927">
    <property type="protein sequence ID" value="KAK2025857.1"/>
    <property type="molecule type" value="Genomic_DNA"/>
</dbReference>
<evidence type="ECO:0000259" key="1">
    <source>
        <dbReference type="Pfam" id="PF20516"/>
    </source>
</evidence>
<keyword evidence="3" id="KW-1185">Reference proteome</keyword>
<reference evidence="2" key="1">
    <citation type="submission" date="2021-06" db="EMBL/GenBank/DDBJ databases">
        <title>Comparative genomics, transcriptomics and evolutionary studies reveal genomic signatures of adaptation to plant cell wall in hemibiotrophic fungi.</title>
        <authorList>
            <consortium name="DOE Joint Genome Institute"/>
            <person name="Baroncelli R."/>
            <person name="Diaz J.F."/>
            <person name="Benocci T."/>
            <person name="Peng M."/>
            <person name="Battaglia E."/>
            <person name="Haridas S."/>
            <person name="Andreopoulos W."/>
            <person name="Labutti K."/>
            <person name="Pangilinan J."/>
            <person name="Floch G.L."/>
            <person name="Makela M.R."/>
            <person name="Henrissat B."/>
            <person name="Grigoriev I.V."/>
            <person name="Crouch J.A."/>
            <person name="De Vries R.P."/>
            <person name="Sukno S.A."/>
            <person name="Thon M.R."/>
        </authorList>
    </citation>
    <scope>NUCLEOTIDE SEQUENCE</scope>
    <source>
        <strain evidence="2">MAFF235873</strain>
    </source>
</reference>
<gene>
    <name evidence="2" type="ORF">LX32DRAFT_655124</name>
</gene>
<evidence type="ECO:0000313" key="2">
    <source>
        <dbReference type="EMBL" id="KAK2025857.1"/>
    </source>
</evidence>
<dbReference type="InterPro" id="IPR046797">
    <property type="entry name" value="PDDEXK_12"/>
</dbReference>
<dbReference type="AlphaFoldDB" id="A0AAD9LYR6"/>
<dbReference type="Pfam" id="PF20516">
    <property type="entry name" value="PDDEXK_12"/>
    <property type="match status" value="1"/>
</dbReference>